<reference evidence="2" key="1">
    <citation type="submission" date="2017-02" db="UniProtKB">
        <authorList>
            <consortium name="WormBaseParasite"/>
        </authorList>
    </citation>
    <scope>IDENTIFICATION</scope>
</reference>
<dbReference type="AlphaFoldDB" id="A0A0M3HST9"/>
<dbReference type="Proteomes" id="UP000036681">
    <property type="component" value="Unplaced"/>
</dbReference>
<accession>A0A0M3HST9</accession>
<proteinExistence type="predicted"/>
<dbReference type="WBParaSite" id="ALUE_0000559301-mRNA-1">
    <property type="protein sequence ID" value="ALUE_0000559301-mRNA-1"/>
    <property type="gene ID" value="ALUE_0000559301"/>
</dbReference>
<name>A0A0M3HST9_ASCLU</name>
<sequence length="75" mass="8464">MRCAVWSIFCSSQVHHCPDQKYLNRHSTVVLVLKQHRMGREMTNPGEKAPLSGEPIRPAVEFAPKCPLLMFSALS</sequence>
<keyword evidence="1" id="KW-1185">Reference proteome</keyword>
<evidence type="ECO:0000313" key="2">
    <source>
        <dbReference type="WBParaSite" id="ALUE_0000559301-mRNA-1"/>
    </source>
</evidence>
<organism evidence="1 2">
    <name type="scientific">Ascaris lumbricoides</name>
    <name type="common">Giant roundworm</name>
    <dbReference type="NCBI Taxonomy" id="6252"/>
    <lineage>
        <taxon>Eukaryota</taxon>
        <taxon>Metazoa</taxon>
        <taxon>Ecdysozoa</taxon>
        <taxon>Nematoda</taxon>
        <taxon>Chromadorea</taxon>
        <taxon>Rhabditida</taxon>
        <taxon>Spirurina</taxon>
        <taxon>Ascaridomorpha</taxon>
        <taxon>Ascaridoidea</taxon>
        <taxon>Ascarididae</taxon>
        <taxon>Ascaris</taxon>
    </lineage>
</organism>
<protein>
    <submittedName>
        <fullName evidence="2">Secreted protein</fullName>
    </submittedName>
</protein>
<evidence type="ECO:0000313" key="1">
    <source>
        <dbReference type="Proteomes" id="UP000036681"/>
    </source>
</evidence>